<gene>
    <name evidence="1" type="ORF">P3T76_007319</name>
</gene>
<keyword evidence="2" id="KW-1185">Reference proteome</keyword>
<evidence type="ECO:0000313" key="1">
    <source>
        <dbReference type="EMBL" id="KAK1941453.1"/>
    </source>
</evidence>
<dbReference type="EMBL" id="JASMQC010000012">
    <property type="protein sequence ID" value="KAK1941453.1"/>
    <property type="molecule type" value="Genomic_DNA"/>
</dbReference>
<organism evidence="1 2">
    <name type="scientific">Phytophthora citrophthora</name>
    <dbReference type="NCBI Taxonomy" id="4793"/>
    <lineage>
        <taxon>Eukaryota</taxon>
        <taxon>Sar</taxon>
        <taxon>Stramenopiles</taxon>
        <taxon>Oomycota</taxon>
        <taxon>Peronosporomycetes</taxon>
        <taxon>Peronosporales</taxon>
        <taxon>Peronosporaceae</taxon>
        <taxon>Phytophthora</taxon>
    </lineage>
</organism>
<accession>A0AAD9LLN8</accession>
<comment type="caution">
    <text evidence="1">The sequence shown here is derived from an EMBL/GenBank/DDBJ whole genome shotgun (WGS) entry which is preliminary data.</text>
</comment>
<sequence>MLQLFGLTFHSLDIRENANLLDASIVQVTREALVGGFSNRIRWNCNPVLVHVKTFNVSTLGVCPADTLVSVPD</sequence>
<dbReference type="Proteomes" id="UP001259832">
    <property type="component" value="Unassembled WGS sequence"/>
</dbReference>
<protein>
    <submittedName>
        <fullName evidence="1">Uncharacterized protein</fullName>
    </submittedName>
</protein>
<name>A0AAD9LLN8_9STRA</name>
<reference evidence="1" key="1">
    <citation type="submission" date="2023-08" db="EMBL/GenBank/DDBJ databases">
        <title>Reference Genome Resource for the Citrus Pathogen Phytophthora citrophthora.</title>
        <authorList>
            <person name="Moller H."/>
            <person name="Coetzee B."/>
            <person name="Rose L.J."/>
            <person name="Van Niekerk J.M."/>
        </authorList>
    </citation>
    <scope>NUCLEOTIDE SEQUENCE</scope>
    <source>
        <strain evidence="1">STE-U-9442</strain>
    </source>
</reference>
<proteinExistence type="predicted"/>
<evidence type="ECO:0000313" key="2">
    <source>
        <dbReference type="Proteomes" id="UP001259832"/>
    </source>
</evidence>
<dbReference type="AlphaFoldDB" id="A0AAD9LLN8"/>